<dbReference type="InterPro" id="IPR019734">
    <property type="entry name" value="TPR_rpt"/>
</dbReference>
<reference evidence="17" key="1">
    <citation type="journal article" date="2020" name="PLoS Negl. Trop. Dis.">
        <title>High-quality nuclear genome for Sarcoptes scabiei-A critical resource for a neglected parasite.</title>
        <authorList>
            <person name="Korhonen P.K."/>
            <person name="Gasser R.B."/>
            <person name="Ma G."/>
            <person name="Wang T."/>
            <person name="Stroehlein A.J."/>
            <person name="Young N.D."/>
            <person name="Ang C.S."/>
            <person name="Fernando D.D."/>
            <person name="Lu H.C."/>
            <person name="Taylor S."/>
            <person name="Reynolds S.L."/>
            <person name="Mofiz E."/>
            <person name="Najaraj S.H."/>
            <person name="Gowda H."/>
            <person name="Madugundu A."/>
            <person name="Renuse S."/>
            <person name="Holt D."/>
            <person name="Pandey A."/>
            <person name="Papenfuss A.T."/>
            <person name="Fischer K."/>
        </authorList>
    </citation>
    <scope>NUCLEOTIDE SEQUENCE [LARGE SCALE GENOMIC DNA]</scope>
</reference>
<feature type="domain" description="J" evidence="14">
    <location>
        <begin position="863"/>
        <end position="930"/>
    </location>
</feature>
<accession>A0A834VD39</accession>
<keyword evidence="4 13" id="KW-0812">Transmembrane</keyword>
<dbReference type="PROSITE" id="PS50005">
    <property type="entry name" value="TPR"/>
    <property type="match status" value="3"/>
</dbReference>
<dbReference type="Gene3D" id="1.25.40.10">
    <property type="entry name" value="Tetratricopeptide repeat domain"/>
    <property type="match status" value="1"/>
</dbReference>
<keyword evidence="3 15" id="KW-0808">Transferase</keyword>
<proteinExistence type="predicted"/>
<dbReference type="AlphaFoldDB" id="A0A834VD39"/>
<evidence type="ECO:0000256" key="4">
    <source>
        <dbReference type="ARBA" id="ARBA00022692"/>
    </source>
</evidence>
<dbReference type="InterPro" id="IPR036869">
    <property type="entry name" value="J_dom_sf"/>
</dbReference>
<comment type="subcellular location">
    <subcellularLocation>
        <location evidence="1">Endoplasmic reticulum membrane</location>
        <topology evidence="1">Multi-pass membrane protein</topology>
    </subcellularLocation>
</comment>
<dbReference type="SMART" id="SM00271">
    <property type="entry name" value="DnaJ"/>
    <property type="match status" value="1"/>
</dbReference>
<feature type="repeat" description="TPR" evidence="11">
    <location>
        <begin position="723"/>
        <end position="756"/>
    </location>
</feature>
<dbReference type="PANTHER" id="PTHR44140">
    <property type="entry name" value="LD25575P"/>
    <property type="match status" value="1"/>
</dbReference>
<reference evidence="16" key="3">
    <citation type="submission" date="2022-06" db="UniProtKB">
        <authorList>
            <consortium name="EnsemblMetazoa"/>
        </authorList>
    </citation>
    <scope>IDENTIFICATION</scope>
</reference>
<dbReference type="Pfam" id="PF13181">
    <property type="entry name" value="TPR_8"/>
    <property type="match status" value="2"/>
</dbReference>
<dbReference type="InterPro" id="IPR013105">
    <property type="entry name" value="TPR_2"/>
</dbReference>
<feature type="repeat" description="TPR" evidence="11">
    <location>
        <begin position="541"/>
        <end position="574"/>
    </location>
</feature>
<sequence>MHKRKVSAQTYPSYRFIHSGSINEDDPNDSKRSHQSRRVLMSAPLILLSLLSMRICSALFNNINDCDETFNYWEPSHFLLFGEGFQTWEYSPLYAIRSYSFLWIYMLPAKLFAMLSMEKIYIFYSIRLMLAFFSTITDLSLYLTLKRLFSPQSAIFYSVISAFSTGMFVSVTSFLPSSFAIFIICWSFNFWFRKFYASFIIIFAFGCILSWPFIAVIGIPMALSLLWDYKYRKKFVMVSSLSAILILIPTVAIDSYYYGKLVIASINIILYNVFSDHGPDLYGTEPLNFYLKNLFLNFNLVFPLITIAIPIYHKEERFIYPVYPLICMTASFTLANIEEIIVNFSSSHQILKFFKLITKIFLFIFVILSISRIIALYKGYHSSLKMYNEFFYQESHLKLSDSKENIAIVCLGKEWHRFPSNFFVPKGFEVQFVASEFRGQLPKHFESNVDFPTRIIPKRMNDLNQEEPSRYLNATLDCHYLIDSDYDNHQERDYPYSKDSTNWTKLKTLKFLDSQQTSIFYRSFYIPYLYESNFCLLASDVDVHLELGMQLLMKGQLNDALSHYHLAVESDSSNYLTYFKRSTVYQAMNRHKSALDDLNECLKLNENFLPARLQKATILYRQAVFDQALKEIEFILQMDPFNDDARLFHTNLDIMRNEENQAKQLIEWKRFSEAIPILDRLNQEHFLGYRFRELRALCYENIGDIINAINDLRAVTKMKSDDTDGYYKLSQLHYSLGEPDESLNAIRECLKLDPDHKECHKYYKKVKKLANFYKTGHEYASQHNYPTNKESHKAIKICSEAIELNPNDPNTLCDIADAYIDLEDYDQAYDYYKKAHQIDQTMTRPKDGYNKAERLKKQSQKRDYYKILGVSRNANKKDIMRAYRKAASKWHPDQFQGDEKAKAEKKFIDIAAAKEVLTDPEKRSKFDNGEDPLDHEQQNGNAFHSFFTNGFDPFGSGGNVRFTFRYAY</sequence>
<evidence type="ECO:0000256" key="11">
    <source>
        <dbReference type="PROSITE-ProRule" id="PRU00339"/>
    </source>
</evidence>
<dbReference type="GO" id="GO:0016757">
    <property type="term" value="F:glycosyltransferase activity"/>
    <property type="evidence" value="ECO:0007669"/>
    <property type="project" value="UniProtKB-KW"/>
</dbReference>
<feature type="transmembrane region" description="Helical" evidence="13">
    <location>
        <begin position="195"/>
        <end position="223"/>
    </location>
</feature>
<dbReference type="Pfam" id="PF00226">
    <property type="entry name" value="DnaJ"/>
    <property type="match status" value="1"/>
</dbReference>
<evidence type="ECO:0000256" key="1">
    <source>
        <dbReference type="ARBA" id="ARBA00004477"/>
    </source>
</evidence>
<dbReference type="EnsemblMetazoa" id="SSS_7869s_mrna">
    <property type="protein sequence ID" value="KAF7490874.1"/>
    <property type="gene ID" value="SSS_7869"/>
</dbReference>
<keyword evidence="6" id="KW-0677">Repeat</keyword>
<gene>
    <name evidence="15" type="ORF">SSS_7869</name>
</gene>
<evidence type="ECO:0000256" key="2">
    <source>
        <dbReference type="ARBA" id="ARBA00022676"/>
    </source>
</evidence>
<evidence type="ECO:0000256" key="13">
    <source>
        <dbReference type="SAM" id="Phobius"/>
    </source>
</evidence>
<feature type="transmembrane region" description="Helical" evidence="13">
    <location>
        <begin position="39"/>
        <end position="60"/>
    </location>
</feature>
<keyword evidence="5" id="KW-0732">Signal</keyword>
<dbReference type="PROSITE" id="PS50076">
    <property type="entry name" value="DNAJ_2"/>
    <property type="match status" value="1"/>
</dbReference>
<keyword evidence="10 13" id="KW-0472">Membrane</keyword>
<dbReference type="InterPro" id="IPR011990">
    <property type="entry name" value="TPR-like_helical_dom_sf"/>
</dbReference>
<name>A0A834VD39_SARSC</name>
<dbReference type="PRINTS" id="PR00625">
    <property type="entry name" value="JDOMAIN"/>
</dbReference>
<dbReference type="Pfam" id="PF03901">
    <property type="entry name" value="Glyco_transf_22"/>
    <property type="match status" value="1"/>
</dbReference>
<dbReference type="InterPro" id="IPR051727">
    <property type="entry name" value="DnaJ_C3_Co-chaperones"/>
</dbReference>
<evidence type="ECO:0000256" key="12">
    <source>
        <dbReference type="SAM" id="MobiDB-lite"/>
    </source>
</evidence>
<keyword evidence="17" id="KW-1185">Reference proteome</keyword>
<feature type="transmembrane region" description="Helical" evidence="13">
    <location>
        <begin position="94"/>
        <end position="113"/>
    </location>
</feature>
<feature type="transmembrane region" description="Helical" evidence="13">
    <location>
        <begin position="318"/>
        <end position="337"/>
    </location>
</feature>
<dbReference type="GO" id="GO:0051087">
    <property type="term" value="F:protein-folding chaperone binding"/>
    <property type="evidence" value="ECO:0007669"/>
    <property type="project" value="TreeGrafter"/>
</dbReference>
<dbReference type="GO" id="GO:0034975">
    <property type="term" value="P:protein folding in endoplasmic reticulum"/>
    <property type="evidence" value="ECO:0007669"/>
    <property type="project" value="TreeGrafter"/>
</dbReference>
<dbReference type="GO" id="GO:0005789">
    <property type="term" value="C:endoplasmic reticulum membrane"/>
    <property type="evidence" value="ECO:0007669"/>
    <property type="project" value="UniProtKB-SubCell"/>
</dbReference>
<dbReference type="InterPro" id="IPR001623">
    <property type="entry name" value="DnaJ_domain"/>
</dbReference>
<feature type="transmembrane region" description="Helical" evidence="13">
    <location>
        <begin position="357"/>
        <end position="377"/>
    </location>
</feature>
<keyword evidence="9 13" id="KW-1133">Transmembrane helix</keyword>
<organism evidence="15">
    <name type="scientific">Sarcoptes scabiei</name>
    <name type="common">Itch mite</name>
    <name type="synonym">Acarus scabiei</name>
    <dbReference type="NCBI Taxonomy" id="52283"/>
    <lineage>
        <taxon>Eukaryota</taxon>
        <taxon>Metazoa</taxon>
        <taxon>Ecdysozoa</taxon>
        <taxon>Arthropoda</taxon>
        <taxon>Chelicerata</taxon>
        <taxon>Arachnida</taxon>
        <taxon>Acari</taxon>
        <taxon>Acariformes</taxon>
        <taxon>Sarcoptiformes</taxon>
        <taxon>Astigmata</taxon>
        <taxon>Psoroptidia</taxon>
        <taxon>Sarcoptoidea</taxon>
        <taxon>Sarcoptidae</taxon>
        <taxon>Sarcoptinae</taxon>
        <taxon>Sarcoptes</taxon>
    </lineage>
</organism>
<feature type="repeat" description="TPR" evidence="11">
    <location>
        <begin position="809"/>
        <end position="842"/>
    </location>
</feature>
<evidence type="ECO:0000313" key="15">
    <source>
        <dbReference type="EMBL" id="KAF7490874.1"/>
    </source>
</evidence>
<dbReference type="Proteomes" id="UP000070412">
    <property type="component" value="Unassembled WGS sequence"/>
</dbReference>
<dbReference type="CDD" id="cd06257">
    <property type="entry name" value="DnaJ"/>
    <property type="match status" value="1"/>
</dbReference>
<evidence type="ECO:0000256" key="8">
    <source>
        <dbReference type="ARBA" id="ARBA00022824"/>
    </source>
</evidence>
<evidence type="ECO:0000256" key="5">
    <source>
        <dbReference type="ARBA" id="ARBA00022729"/>
    </source>
</evidence>
<evidence type="ECO:0000256" key="10">
    <source>
        <dbReference type="ARBA" id="ARBA00023136"/>
    </source>
</evidence>
<keyword evidence="7 11" id="KW-0802">TPR repeat</keyword>
<dbReference type="GO" id="GO:0051787">
    <property type="term" value="F:misfolded protein binding"/>
    <property type="evidence" value="ECO:0007669"/>
    <property type="project" value="TreeGrafter"/>
</dbReference>
<dbReference type="SMART" id="SM00028">
    <property type="entry name" value="TPR"/>
    <property type="match status" value="7"/>
</dbReference>
<feature type="transmembrane region" description="Helical" evidence="13">
    <location>
        <begin position="294"/>
        <end position="311"/>
    </location>
</feature>
<feature type="region of interest" description="Disordered" evidence="12">
    <location>
        <begin position="919"/>
        <end position="939"/>
    </location>
</feature>
<evidence type="ECO:0000256" key="7">
    <source>
        <dbReference type="ARBA" id="ARBA00022803"/>
    </source>
</evidence>
<dbReference type="SUPFAM" id="SSF48452">
    <property type="entry name" value="TPR-like"/>
    <property type="match status" value="1"/>
</dbReference>
<feature type="transmembrane region" description="Helical" evidence="13">
    <location>
        <begin position="235"/>
        <end position="252"/>
    </location>
</feature>
<feature type="transmembrane region" description="Helical" evidence="13">
    <location>
        <begin position="120"/>
        <end position="143"/>
    </location>
</feature>
<keyword evidence="2 15" id="KW-0328">Glycosyltransferase</keyword>
<evidence type="ECO:0000259" key="14">
    <source>
        <dbReference type="PROSITE" id="PS50076"/>
    </source>
</evidence>
<dbReference type="Pfam" id="PF07719">
    <property type="entry name" value="TPR_2"/>
    <property type="match status" value="1"/>
</dbReference>
<feature type="compositionally biased region" description="Basic and acidic residues" evidence="12">
    <location>
        <begin position="919"/>
        <end position="937"/>
    </location>
</feature>
<evidence type="ECO:0000313" key="17">
    <source>
        <dbReference type="Proteomes" id="UP000070412"/>
    </source>
</evidence>
<protein>
    <submittedName>
        <fullName evidence="15">Alpha-1,2-mannosyltransferase ALG9</fullName>
    </submittedName>
</protein>
<evidence type="ECO:0000256" key="9">
    <source>
        <dbReference type="ARBA" id="ARBA00022989"/>
    </source>
</evidence>
<evidence type="ECO:0000256" key="3">
    <source>
        <dbReference type="ARBA" id="ARBA00022679"/>
    </source>
</evidence>
<dbReference type="Gene3D" id="1.10.287.110">
    <property type="entry name" value="DnaJ domain"/>
    <property type="match status" value="1"/>
</dbReference>
<dbReference type="UniPathway" id="UPA00378"/>
<dbReference type="OrthoDB" id="1726119at2759"/>
<keyword evidence="8" id="KW-0256">Endoplasmic reticulum</keyword>
<reference evidence="15" key="2">
    <citation type="submission" date="2020-01" db="EMBL/GenBank/DDBJ databases">
        <authorList>
            <person name="Korhonen P.K.K."/>
            <person name="Guangxu M.G."/>
            <person name="Wang T.W."/>
            <person name="Stroehlein A.J.S."/>
            <person name="Young N.D."/>
            <person name="Ang C.-S.A."/>
            <person name="Fernando D.W.F."/>
            <person name="Lu H.L."/>
            <person name="Taylor S.T."/>
            <person name="Ehtesham M.E.M."/>
            <person name="Najaraj S.H.N."/>
            <person name="Harsha G.H.G."/>
            <person name="Madugundu A.M."/>
            <person name="Renuse S.R."/>
            <person name="Holt D.H."/>
            <person name="Pandey A.P."/>
            <person name="Papenfuss A.P."/>
            <person name="Gasser R.B.G."/>
            <person name="Fischer K.F."/>
        </authorList>
    </citation>
    <scope>NUCLEOTIDE SEQUENCE</scope>
    <source>
        <strain evidence="15">SSS_KF_BRIS2020</strain>
    </source>
</reference>
<dbReference type="InterPro" id="IPR005599">
    <property type="entry name" value="GPI_mannosylTrfase"/>
</dbReference>
<feature type="transmembrane region" description="Helical" evidence="13">
    <location>
        <begin position="155"/>
        <end position="188"/>
    </location>
</feature>
<dbReference type="EMBL" id="WVUK01000062">
    <property type="protein sequence ID" value="KAF7490874.1"/>
    <property type="molecule type" value="Genomic_DNA"/>
</dbReference>
<evidence type="ECO:0000256" key="6">
    <source>
        <dbReference type="ARBA" id="ARBA00022737"/>
    </source>
</evidence>
<dbReference type="SUPFAM" id="SSF46565">
    <property type="entry name" value="Chaperone J-domain"/>
    <property type="match status" value="1"/>
</dbReference>
<dbReference type="PANTHER" id="PTHR44140:SF2">
    <property type="entry name" value="LD25575P"/>
    <property type="match status" value="1"/>
</dbReference>
<evidence type="ECO:0000313" key="16">
    <source>
        <dbReference type="EnsemblMetazoa" id="KAF7490874.1"/>
    </source>
</evidence>